<keyword evidence="4" id="KW-1185">Reference proteome</keyword>
<dbReference type="Pfam" id="PF00378">
    <property type="entry name" value="ECH_1"/>
    <property type="match status" value="1"/>
</dbReference>
<dbReference type="NCBIfam" id="NF005675">
    <property type="entry name" value="PRK07468.1"/>
    <property type="match status" value="1"/>
</dbReference>
<dbReference type="Gene3D" id="3.90.226.10">
    <property type="entry name" value="2-enoyl-CoA Hydratase, Chain A, domain 1"/>
    <property type="match status" value="1"/>
</dbReference>
<dbReference type="SUPFAM" id="SSF52096">
    <property type="entry name" value="ClpP/crotonase"/>
    <property type="match status" value="1"/>
</dbReference>
<dbReference type="GO" id="GO:0003824">
    <property type="term" value="F:catalytic activity"/>
    <property type="evidence" value="ECO:0007669"/>
    <property type="project" value="InterPro"/>
</dbReference>
<evidence type="ECO:0000313" key="4">
    <source>
        <dbReference type="Proteomes" id="UP000613255"/>
    </source>
</evidence>
<comment type="similarity">
    <text evidence="1 2">Belongs to the enoyl-CoA hydratase/isomerase family.</text>
</comment>
<dbReference type="AlphaFoldDB" id="A0A934M0Z1"/>
<dbReference type="RefSeq" id="WP_198686258.1">
    <property type="nucleotide sequence ID" value="NZ_JAEIJD010000007.1"/>
</dbReference>
<dbReference type="Gene3D" id="1.10.12.10">
    <property type="entry name" value="Lyase 2-enoyl-coa Hydratase, Chain A, domain 2"/>
    <property type="match status" value="1"/>
</dbReference>
<dbReference type="PANTHER" id="PTHR42964">
    <property type="entry name" value="ENOYL-COA HYDRATASE"/>
    <property type="match status" value="1"/>
</dbReference>
<dbReference type="GO" id="GO:0008300">
    <property type="term" value="P:isoprenoid catabolic process"/>
    <property type="evidence" value="ECO:0007669"/>
    <property type="project" value="TreeGrafter"/>
</dbReference>
<proteinExistence type="inferred from homology"/>
<dbReference type="InterPro" id="IPR001753">
    <property type="entry name" value="Enoyl-CoA_hydra/iso"/>
</dbReference>
<evidence type="ECO:0000313" key="3">
    <source>
        <dbReference type="EMBL" id="MBI6630238.1"/>
    </source>
</evidence>
<dbReference type="InterPro" id="IPR051683">
    <property type="entry name" value="Enoyl-CoA_Hydratase/Isomerase"/>
</dbReference>
<sequence length="260" mass="27271">MFETLELEVDPGGIARLTLSRADKHNAMSGQMIAELKQAAAELGANKAVRAVLLSGAGDSFCAGADLGWMRAQMVAQPEVRFSEARALAEMLQAFNNLPKPLIGAIQGNAFGGGIGLISVCDMAIGADHVKMALTETRLGLIPATIGPYVIARMGASRARRVVMSGRVIKAREAVDLGLLARVVPAGDLVEVVEAELTSYLKCAPGAVAAAKAMIHALAPPITDAIIDQSIAALVAGWETDEAKEGIAAFFDKRKPNWAR</sequence>
<gene>
    <name evidence="3" type="ORF">JAO82_10130</name>
</gene>
<dbReference type="PROSITE" id="PS00166">
    <property type="entry name" value="ENOYL_COA_HYDRATASE"/>
    <property type="match status" value="1"/>
</dbReference>
<dbReference type="CDD" id="cd06558">
    <property type="entry name" value="crotonase-like"/>
    <property type="match status" value="1"/>
</dbReference>
<name>A0A934M0Z1_9RHOB</name>
<protein>
    <submittedName>
        <fullName evidence="3">Crotonase/enoyl-CoA hydratase family protein</fullName>
    </submittedName>
</protein>
<dbReference type="InterPro" id="IPR029045">
    <property type="entry name" value="ClpP/crotonase-like_dom_sf"/>
</dbReference>
<dbReference type="InterPro" id="IPR018376">
    <property type="entry name" value="Enoyl-CoA_hyd/isom_CS"/>
</dbReference>
<evidence type="ECO:0000256" key="2">
    <source>
        <dbReference type="RuleBase" id="RU003707"/>
    </source>
</evidence>
<reference evidence="3" key="1">
    <citation type="submission" date="2020-12" db="EMBL/GenBank/DDBJ databases">
        <title>Pontibaca salina gen. nov., sp. nov., isolated from marine sediment.</title>
        <authorList>
            <person name="Bo J."/>
            <person name="Wang S."/>
            <person name="Song X."/>
            <person name="Du Z."/>
        </authorList>
    </citation>
    <scope>NUCLEOTIDE SEQUENCE</scope>
    <source>
        <strain evidence="3">S1109L</strain>
    </source>
</reference>
<evidence type="ECO:0000256" key="1">
    <source>
        <dbReference type="ARBA" id="ARBA00005254"/>
    </source>
</evidence>
<organism evidence="3 4">
    <name type="scientific">Pontibaca salina</name>
    <dbReference type="NCBI Taxonomy" id="2795731"/>
    <lineage>
        <taxon>Bacteria</taxon>
        <taxon>Pseudomonadati</taxon>
        <taxon>Pseudomonadota</taxon>
        <taxon>Alphaproteobacteria</taxon>
        <taxon>Rhodobacterales</taxon>
        <taxon>Roseobacteraceae</taxon>
        <taxon>Pontibaca</taxon>
    </lineage>
</organism>
<dbReference type="PANTHER" id="PTHR42964:SF1">
    <property type="entry name" value="POLYKETIDE BIOSYNTHESIS ENOYL-COA HYDRATASE PKSH-RELATED"/>
    <property type="match status" value="1"/>
</dbReference>
<dbReference type="Proteomes" id="UP000613255">
    <property type="component" value="Unassembled WGS sequence"/>
</dbReference>
<comment type="caution">
    <text evidence="3">The sequence shown here is derived from an EMBL/GenBank/DDBJ whole genome shotgun (WGS) entry which is preliminary data.</text>
</comment>
<accession>A0A934M0Z1</accession>
<dbReference type="EMBL" id="JAEIJD010000007">
    <property type="protein sequence ID" value="MBI6630238.1"/>
    <property type="molecule type" value="Genomic_DNA"/>
</dbReference>
<dbReference type="InterPro" id="IPR014748">
    <property type="entry name" value="Enoyl-CoA_hydra_C"/>
</dbReference>